<dbReference type="PANTHER" id="PTHR30535:SF34">
    <property type="entry name" value="MOLYBDATE-BINDING PROTEIN MOLA"/>
    <property type="match status" value="1"/>
</dbReference>
<dbReference type="GO" id="GO:0071281">
    <property type="term" value="P:cellular response to iron ion"/>
    <property type="evidence" value="ECO:0007669"/>
    <property type="project" value="TreeGrafter"/>
</dbReference>
<sequence>MKKKKRNLVMLSVLIAGAILAWAIFATHITILPPKKPWLMVTDDLGREVTIYKQPETIISLAPSNTEILFALGLGDKVIAISEYCNYPLEVQNKTKIGGFSTVNIEKVVDLEPDLVLATGGIQEAVVEELGRLGLTVIALAARSIEDVFENIRLVGKAAGQLETARELTTNLEQRIKAVTDKIKDLPESQRPRVFYEVEYEPLMTAGPGTFIHHLIHLAGGVNIASDAVTKYPVYNLEILIERNPEVIIISLWHGSIAVSVEGVKSRERWQIMDAVKNNRVYAINADIISRPGPRIVDALEEIARFIDPALFKE</sequence>
<evidence type="ECO:0000313" key="3">
    <source>
        <dbReference type="EMBL" id="TET45002.1"/>
    </source>
</evidence>
<reference evidence="3 4" key="1">
    <citation type="submission" date="2019-03" db="EMBL/GenBank/DDBJ databases">
        <title>Metabolic potential of uncultured bacteria and archaea associated with petroleum seepage in deep-sea sediments.</title>
        <authorList>
            <person name="Dong X."/>
            <person name="Hubert C."/>
        </authorList>
    </citation>
    <scope>NUCLEOTIDE SEQUENCE [LARGE SCALE GENOMIC DNA]</scope>
    <source>
        <strain evidence="3">E29_bin78</strain>
    </source>
</reference>
<comment type="caution">
    <text evidence="3">The sequence shown here is derived from an EMBL/GenBank/DDBJ whole genome shotgun (WGS) entry which is preliminary data.</text>
</comment>
<dbReference type="InterPro" id="IPR054828">
    <property type="entry name" value="Vit_B12_bind_prot"/>
</dbReference>
<keyword evidence="1" id="KW-0732">Signal</keyword>
<dbReference type="Proteomes" id="UP000320679">
    <property type="component" value="Unassembled WGS sequence"/>
</dbReference>
<dbReference type="InterPro" id="IPR050902">
    <property type="entry name" value="ABC_Transporter_SBP"/>
</dbReference>
<dbReference type="CDD" id="cd01144">
    <property type="entry name" value="BtuF"/>
    <property type="match status" value="1"/>
</dbReference>
<dbReference type="SUPFAM" id="SSF53807">
    <property type="entry name" value="Helical backbone' metal receptor"/>
    <property type="match status" value="1"/>
</dbReference>
<dbReference type="Pfam" id="PF01497">
    <property type="entry name" value="Peripla_BP_2"/>
    <property type="match status" value="1"/>
</dbReference>
<dbReference type="PANTHER" id="PTHR30535">
    <property type="entry name" value="VITAMIN B12-BINDING PROTEIN"/>
    <property type="match status" value="1"/>
</dbReference>
<organism evidence="3 4">
    <name type="scientific">Aerophobetes bacterium</name>
    <dbReference type="NCBI Taxonomy" id="2030807"/>
    <lineage>
        <taxon>Bacteria</taxon>
        <taxon>Candidatus Aerophobota</taxon>
    </lineage>
</organism>
<dbReference type="NCBIfam" id="NF038402">
    <property type="entry name" value="TroA_like"/>
    <property type="match status" value="1"/>
</dbReference>
<dbReference type="PROSITE" id="PS50983">
    <property type="entry name" value="FE_B12_PBP"/>
    <property type="match status" value="1"/>
</dbReference>
<evidence type="ECO:0000259" key="2">
    <source>
        <dbReference type="PROSITE" id="PS50983"/>
    </source>
</evidence>
<accession>A0A523UR41</accession>
<name>A0A523UR41_UNCAE</name>
<dbReference type="InterPro" id="IPR002491">
    <property type="entry name" value="ABC_transptr_periplasmic_BD"/>
</dbReference>
<evidence type="ECO:0000313" key="4">
    <source>
        <dbReference type="Proteomes" id="UP000320679"/>
    </source>
</evidence>
<gene>
    <name evidence="3" type="ORF">E3J59_04325</name>
</gene>
<dbReference type="AlphaFoldDB" id="A0A523UR41"/>
<proteinExistence type="predicted"/>
<feature type="domain" description="Fe/B12 periplasmic-binding" evidence="2">
    <location>
        <begin position="57"/>
        <end position="314"/>
    </location>
</feature>
<dbReference type="EMBL" id="SOJK01000187">
    <property type="protein sequence ID" value="TET45002.1"/>
    <property type="molecule type" value="Genomic_DNA"/>
</dbReference>
<evidence type="ECO:0000256" key="1">
    <source>
        <dbReference type="ARBA" id="ARBA00022729"/>
    </source>
</evidence>
<dbReference type="Gene3D" id="3.40.50.1980">
    <property type="entry name" value="Nitrogenase molybdenum iron protein domain"/>
    <property type="match status" value="2"/>
</dbReference>
<protein>
    <submittedName>
        <fullName evidence="3">Cobalamin-binding protein</fullName>
    </submittedName>
</protein>